<gene>
    <name evidence="2" type="ORF">L21SP5_00760</name>
</gene>
<evidence type="ECO:0000313" key="2">
    <source>
        <dbReference type="EMBL" id="ALO14432.1"/>
    </source>
</evidence>
<evidence type="ECO:0000256" key="1">
    <source>
        <dbReference type="SAM" id="SignalP"/>
    </source>
</evidence>
<dbReference type="STRING" id="1307839.L21SP5_00760"/>
<reference evidence="2 3" key="1">
    <citation type="submission" date="2015-11" db="EMBL/GenBank/DDBJ databases">
        <title>Description and complete genome sequence of a novel strain predominating in hypersaline microbial mats and representing a new family of the Bacteriodetes phylum.</title>
        <authorList>
            <person name="Spring S."/>
            <person name="Bunk B."/>
            <person name="Sproer C."/>
            <person name="Klenk H.-P."/>
        </authorList>
    </citation>
    <scope>NUCLEOTIDE SEQUENCE [LARGE SCALE GENOMIC DNA]</scope>
    <source>
        <strain evidence="2 3">L21-Spi-D4</strain>
    </source>
</reference>
<keyword evidence="1" id="KW-0732">Signal</keyword>
<dbReference type="KEGG" id="blq:L21SP5_00760"/>
<feature type="chain" id="PRO_5006599366" description="DUF2946 domain-containing protein" evidence="1">
    <location>
        <begin position="25"/>
        <end position="121"/>
    </location>
</feature>
<keyword evidence="3" id="KW-1185">Reference proteome</keyword>
<proteinExistence type="predicted"/>
<dbReference type="Proteomes" id="UP000064893">
    <property type="component" value="Chromosome"/>
</dbReference>
<protein>
    <recommendedName>
        <fullName evidence="4">DUF2946 domain-containing protein</fullName>
    </recommendedName>
</protein>
<dbReference type="AlphaFoldDB" id="A0A0S2HWI4"/>
<name>A0A0S2HWI4_9BACT</name>
<dbReference type="OrthoDB" id="996714at2"/>
<organism evidence="2 3">
    <name type="scientific">Salinivirga cyanobacteriivorans</name>
    <dbReference type="NCBI Taxonomy" id="1307839"/>
    <lineage>
        <taxon>Bacteria</taxon>
        <taxon>Pseudomonadati</taxon>
        <taxon>Bacteroidota</taxon>
        <taxon>Bacteroidia</taxon>
        <taxon>Bacteroidales</taxon>
        <taxon>Salinivirgaceae</taxon>
        <taxon>Salinivirga</taxon>
    </lineage>
</organism>
<evidence type="ECO:0008006" key="4">
    <source>
        <dbReference type="Google" id="ProtNLM"/>
    </source>
</evidence>
<dbReference type="RefSeq" id="WP_057951980.1">
    <property type="nucleotide sequence ID" value="NZ_CP013118.1"/>
</dbReference>
<dbReference type="EMBL" id="CP013118">
    <property type="protein sequence ID" value="ALO14432.1"/>
    <property type="molecule type" value="Genomic_DNA"/>
</dbReference>
<sequence precursor="true">MKSYKKQISLWLVALAQGLMIAHAIVPHHHHNEGLDAGNCCESHHTMDLQFEHHASDECCTACNFLNTLFSQFQFDNQFVQVEYQPAFAAVPAKASLTVFNEKPVRFLHLRRQSLRAPPRA</sequence>
<accession>A0A0S2HWI4</accession>
<feature type="signal peptide" evidence="1">
    <location>
        <begin position="1"/>
        <end position="24"/>
    </location>
</feature>
<evidence type="ECO:0000313" key="3">
    <source>
        <dbReference type="Proteomes" id="UP000064893"/>
    </source>
</evidence>